<evidence type="ECO:0000313" key="4">
    <source>
        <dbReference type="EMBL" id="MDT0596328.1"/>
    </source>
</evidence>
<keyword evidence="3" id="KW-0472">Membrane</keyword>
<evidence type="ECO:0000313" key="5">
    <source>
        <dbReference type="Proteomes" id="UP001253545"/>
    </source>
</evidence>
<evidence type="ECO:0000256" key="2">
    <source>
        <dbReference type="SAM" id="MobiDB-lite"/>
    </source>
</evidence>
<dbReference type="InterPro" id="IPR007470">
    <property type="entry name" value="HemX"/>
</dbReference>
<gene>
    <name evidence="4" type="ORF">RM552_15850</name>
</gene>
<dbReference type="Proteomes" id="UP001253545">
    <property type="component" value="Unassembled WGS sequence"/>
</dbReference>
<organism evidence="4 5">
    <name type="scientific">Glaciecola petra</name>
    <dbReference type="NCBI Taxonomy" id="3075602"/>
    <lineage>
        <taxon>Bacteria</taxon>
        <taxon>Pseudomonadati</taxon>
        <taxon>Pseudomonadota</taxon>
        <taxon>Gammaproteobacteria</taxon>
        <taxon>Alteromonadales</taxon>
        <taxon>Alteromonadaceae</taxon>
        <taxon>Glaciecola</taxon>
    </lineage>
</organism>
<feature type="coiled-coil region" evidence="1">
    <location>
        <begin position="125"/>
        <end position="173"/>
    </location>
</feature>
<feature type="region of interest" description="Disordered" evidence="2">
    <location>
        <begin position="1"/>
        <end position="67"/>
    </location>
</feature>
<evidence type="ECO:0000256" key="3">
    <source>
        <dbReference type="SAM" id="Phobius"/>
    </source>
</evidence>
<dbReference type="EMBL" id="JAVRHX010000006">
    <property type="protein sequence ID" value="MDT0596328.1"/>
    <property type="molecule type" value="Genomic_DNA"/>
</dbReference>
<accession>A0ABU2ZUK6</accession>
<comment type="caution">
    <text evidence="4">The sequence shown here is derived from an EMBL/GenBank/DDBJ whole genome shotgun (WGS) entry which is preliminary data.</text>
</comment>
<keyword evidence="5" id="KW-1185">Reference proteome</keyword>
<dbReference type="Pfam" id="PF04375">
    <property type="entry name" value="HemX"/>
    <property type="match status" value="1"/>
</dbReference>
<dbReference type="GO" id="GO:0032259">
    <property type="term" value="P:methylation"/>
    <property type="evidence" value="ECO:0007669"/>
    <property type="project" value="UniProtKB-KW"/>
</dbReference>
<feature type="compositionally biased region" description="Basic and acidic residues" evidence="2">
    <location>
        <begin position="23"/>
        <end position="33"/>
    </location>
</feature>
<dbReference type="PANTHER" id="PTHR38043:SF1">
    <property type="entry name" value="PROTEIN HEMX"/>
    <property type="match status" value="1"/>
</dbReference>
<dbReference type="RefSeq" id="WP_311369851.1">
    <property type="nucleotide sequence ID" value="NZ_JAVRHX010000006.1"/>
</dbReference>
<name>A0ABU2ZUK6_9ALTE</name>
<protein>
    <submittedName>
        <fullName evidence="4">Uroporphyrinogen-III C-methyltransferase</fullName>
        <ecNumber evidence="4">2.1.1.107</ecNumber>
    </submittedName>
</protein>
<keyword evidence="3" id="KW-0812">Transmembrane</keyword>
<proteinExistence type="predicted"/>
<dbReference type="PANTHER" id="PTHR38043">
    <property type="entry name" value="PROTEIN HEMX"/>
    <property type="match status" value="1"/>
</dbReference>
<keyword evidence="1" id="KW-0175">Coiled coil</keyword>
<keyword evidence="3" id="KW-1133">Transmembrane helix</keyword>
<keyword evidence="4" id="KW-0808">Transferase</keyword>
<keyword evidence="4" id="KW-0489">Methyltransferase</keyword>
<reference evidence="4 5" key="1">
    <citation type="submission" date="2023-09" db="EMBL/GenBank/DDBJ databases">
        <authorList>
            <person name="Rey-Velasco X."/>
        </authorList>
    </citation>
    <scope>NUCLEOTIDE SEQUENCE [LARGE SCALE GENOMIC DNA]</scope>
    <source>
        <strain evidence="4 5">P117</strain>
    </source>
</reference>
<feature type="transmembrane region" description="Helical" evidence="3">
    <location>
        <begin position="77"/>
        <end position="100"/>
    </location>
</feature>
<sequence length="434" mass="48853">MSKQPPESETEINTKTDNVSDIADSKNDGKLPDDSVTNDVVLENEVEEQTMNDKTSPSDKTETIDLNNQSTKSSRKLLWFFTSINFLTLTLLCIVLYWYYTQVVNTETEEATALIELEQKMIIANDQQQSSIDQLSTQLNSFNNAQTSNNNSLESLLAELQQIANENAENNEIMGKRLAEISGRRPSDWLLAEANYLVNMAGRKIYLEQDLRTAITLLQEADARLVDLDDPSLFPVRAHIASDIQTIRQINPVSTQSLALALNGMQAKVGELPMDELQLPETAPPEDLTLSEDINDWQDNLAKTWHSLVDDFISIKSVESPLEPYLSERQKWLIEQQVKHAISQAQTAVLNEQAELYKASTQTALGLLVNHYDLEDSKVGQFVEALQELQNTDFTKTLPTRLQAQASLKDIIEQRIQNIYNNTLPIVNDEGIAL</sequence>
<dbReference type="EC" id="2.1.1.107" evidence="4"/>
<feature type="compositionally biased region" description="Polar residues" evidence="2">
    <location>
        <begin position="1"/>
        <end position="19"/>
    </location>
</feature>
<dbReference type="GO" id="GO:0004851">
    <property type="term" value="F:uroporphyrin-III C-methyltransferase activity"/>
    <property type="evidence" value="ECO:0007669"/>
    <property type="project" value="UniProtKB-EC"/>
</dbReference>
<evidence type="ECO:0000256" key="1">
    <source>
        <dbReference type="SAM" id="Coils"/>
    </source>
</evidence>